<dbReference type="InterPro" id="IPR036890">
    <property type="entry name" value="HATPase_C_sf"/>
</dbReference>
<dbReference type="GO" id="GO:0000155">
    <property type="term" value="F:phosphorelay sensor kinase activity"/>
    <property type="evidence" value="ECO:0007669"/>
    <property type="project" value="InterPro"/>
</dbReference>
<evidence type="ECO:0000256" key="1">
    <source>
        <dbReference type="ARBA" id="ARBA00000085"/>
    </source>
</evidence>
<evidence type="ECO:0000256" key="9">
    <source>
        <dbReference type="SAM" id="Coils"/>
    </source>
</evidence>
<keyword evidence="4" id="KW-0808">Transferase</keyword>
<proteinExistence type="predicted"/>
<dbReference type="PANTHER" id="PTHR42878">
    <property type="entry name" value="TWO-COMPONENT HISTIDINE KINASE"/>
    <property type="match status" value="1"/>
</dbReference>
<dbReference type="EC" id="2.7.13.3" evidence="2"/>
<evidence type="ECO:0000256" key="5">
    <source>
        <dbReference type="ARBA" id="ARBA00022741"/>
    </source>
</evidence>
<dbReference type="InterPro" id="IPR050351">
    <property type="entry name" value="BphY/WalK/GraS-like"/>
</dbReference>
<dbReference type="InterPro" id="IPR005467">
    <property type="entry name" value="His_kinase_dom"/>
</dbReference>
<gene>
    <name evidence="12" type="ORF">SPHINGO8BC_20054</name>
</gene>
<dbReference type="Proteomes" id="UP000432350">
    <property type="component" value="Unassembled WGS sequence"/>
</dbReference>
<sequence>MNRLIFLLFPLFLQLVLSYPQKLQARAYCRFIHQQQHIPIEIDSSQVKEYYNKAKEIYRSDPKEAQNIVEKGISLAQLHHMSEMEVDLLNLKGVILLKLNQFDESIKTHFEVLKKREALQDKKGEMLSLLNIGNVFNKSYDPDQALIYYLKSLKISQQINDAPNRTNIQLNIGNIYAQRALNGTEQKPANKAIEYLLTTVAYSKKNTPQIDLFNSYILLSYLYLKVEKFNLSSHYTDIAVDITSKKKDPVGESYARINRANILVQEKKFELAKRQVSIIKQIIARSGLKELNEELSEDFEKIAKAIKMSNTALVLSDIDSASAESTKNSELIRTKIREELREKYETTKKELENKNLKLHNEAIEKEVKWNRSAWLWTCGFLLIFSVLLLLLYNKHKLLILEKRKVEFQSHEIEKQHASLIQADHFRSRIFSVISHDLRTPIANFNALLSLTKIASIPESEIKSSLVSIGQEVKTASKMLEELLVWSSQQMSNEQIEFATISIYDTVMQSVQLFEDRIRLKKLTVVYYIDKNLTVYTDVKRLEFIIRNMINNAIKLSFIGKPIKINAKEQNGEVIIAIEDQGSGIDEIKLAALRRKGRIFSTLGTLEEKGTGIGLMLSQEFAERIGCRISISSTIGLGSIFSLHVPM</sequence>
<keyword evidence="7" id="KW-0067">ATP-binding</keyword>
<dbReference type="InterPro" id="IPR036097">
    <property type="entry name" value="HisK_dim/P_sf"/>
</dbReference>
<evidence type="ECO:0000256" key="6">
    <source>
        <dbReference type="ARBA" id="ARBA00022777"/>
    </source>
</evidence>
<dbReference type="AlphaFoldDB" id="A0A654BAF0"/>
<name>A0A654BAF0_SPHMU</name>
<keyword evidence="10" id="KW-1133">Transmembrane helix</keyword>
<dbReference type="InterPro" id="IPR004358">
    <property type="entry name" value="Sig_transdc_His_kin-like_C"/>
</dbReference>
<evidence type="ECO:0000313" key="13">
    <source>
        <dbReference type="Proteomes" id="UP000432350"/>
    </source>
</evidence>
<evidence type="ECO:0000313" key="12">
    <source>
        <dbReference type="EMBL" id="VXC77288.1"/>
    </source>
</evidence>
<dbReference type="SMART" id="SM00388">
    <property type="entry name" value="HisKA"/>
    <property type="match status" value="1"/>
</dbReference>
<evidence type="ECO:0000256" key="3">
    <source>
        <dbReference type="ARBA" id="ARBA00022553"/>
    </source>
</evidence>
<keyword evidence="10" id="KW-0472">Membrane</keyword>
<keyword evidence="10" id="KW-0812">Transmembrane</keyword>
<feature type="coiled-coil region" evidence="9">
    <location>
        <begin position="337"/>
        <end position="368"/>
    </location>
</feature>
<dbReference type="Gene3D" id="3.30.565.10">
    <property type="entry name" value="Histidine kinase-like ATPase, C-terminal domain"/>
    <property type="match status" value="1"/>
</dbReference>
<evidence type="ECO:0000256" key="2">
    <source>
        <dbReference type="ARBA" id="ARBA00012438"/>
    </source>
</evidence>
<dbReference type="SUPFAM" id="SSF47384">
    <property type="entry name" value="Homodimeric domain of signal transducing histidine kinase"/>
    <property type="match status" value="1"/>
</dbReference>
<evidence type="ECO:0000256" key="8">
    <source>
        <dbReference type="ARBA" id="ARBA00023012"/>
    </source>
</evidence>
<dbReference type="SMART" id="SM00028">
    <property type="entry name" value="TPR"/>
    <property type="match status" value="2"/>
</dbReference>
<dbReference type="Pfam" id="PF02518">
    <property type="entry name" value="HATPase_c"/>
    <property type="match status" value="1"/>
</dbReference>
<dbReference type="EMBL" id="CABWMV010000012">
    <property type="protein sequence ID" value="VXC77288.1"/>
    <property type="molecule type" value="Genomic_DNA"/>
</dbReference>
<evidence type="ECO:0000256" key="10">
    <source>
        <dbReference type="SAM" id="Phobius"/>
    </source>
</evidence>
<keyword evidence="8" id="KW-0902">Two-component regulatory system</keyword>
<dbReference type="RefSeq" id="WP_159332699.1">
    <property type="nucleotide sequence ID" value="NZ_LR733857.1"/>
</dbReference>
<keyword evidence="6" id="KW-0418">Kinase</keyword>
<evidence type="ECO:0000259" key="11">
    <source>
        <dbReference type="PROSITE" id="PS50109"/>
    </source>
</evidence>
<dbReference type="PROSITE" id="PS50109">
    <property type="entry name" value="HIS_KIN"/>
    <property type="match status" value="1"/>
</dbReference>
<dbReference type="GO" id="GO:0007234">
    <property type="term" value="P:osmosensory signaling via phosphorelay pathway"/>
    <property type="evidence" value="ECO:0007669"/>
    <property type="project" value="TreeGrafter"/>
</dbReference>
<dbReference type="GO" id="GO:0030295">
    <property type="term" value="F:protein kinase activator activity"/>
    <property type="evidence" value="ECO:0007669"/>
    <property type="project" value="TreeGrafter"/>
</dbReference>
<dbReference type="GO" id="GO:0005524">
    <property type="term" value="F:ATP binding"/>
    <property type="evidence" value="ECO:0007669"/>
    <property type="project" value="UniProtKB-KW"/>
</dbReference>
<reference evidence="12 13" key="1">
    <citation type="submission" date="2019-10" db="EMBL/GenBank/DDBJ databases">
        <authorList>
            <person name="Karimi E."/>
        </authorList>
    </citation>
    <scope>NUCLEOTIDE SEQUENCE [LARGE SCALE GENOMIC DNA]</scope>
    <source>
        <strain evidence="12">Sphingobacterium sp. 8BC</strain>
    </source>
</reference>
<dbReference type="GO" id="GO:0000156">
    <property type="term" value="F:phosphorelay response regulator activity"/>
    <property type="evidence" value="ECO:0007669"/>
    <property type="project" value="TreeGrafter"/>
</dbReference>
<dbReference type="PANTHER" id="PTHR42878:SF7">
    <property type="entry name" value="SENSOR HISTIDINE KINASE GLRK"/>
    <property type="match status" value="1"/>
</dbReference>
<keyword evidence="3" id="KW-0597">Phosphoprotein</keyword>
<evidence type="ECO:0000256" key="7">
    <source>
        <dbReference type="ARBA" id="ARBA00022840"/>
    </source>
</evidence>
<dbReference type="PRINTS" id="PR00344">
    <property type="entry name" value="BCTRLSENSOR"/>
</dbReference>
<dbReference type="CDD" id="cd00082">
    <property type="entry name" value="HisKA"/>
    <property type="match status" value="1"/>
</dbReference>
<accession>A0A654BAF0</accession>
<dbReference type="InterPro" id="IPR003661">
    <property type="entry name" value="HisK_dim/P_dom"/>
</dbReference>
<evidence type="ECO:0000256" key="4">
    <source>
        <dbReference type="ARBA" id="ARBA00022679"/>
    </source>
</evidence>
<dbReference type="Gene3D" id="1.10.287.130">
    <property type="match status" value="1"/>
</dbReference>
<keyword evidence="9" id="KW-0175">Coiled coil</keyword>
<dbReference type="InterPro" id="IPR011990">
    <property type="entry name" value="TPR-like_helical_dom_sf"/>
</dbReference>
<dbReference type="InterPro" id="IPR003594">
    <property type="entry name" value="HATPase_dom"/>
</dbReference>
<dbReference type="SUPFAM" id="SSF48452">
    <property type="entry name" value="TPR-like"/>
    <property type="match status" value="2"/>
</dbReference>
<comment type="catalytic activity">
    <reaction evidence="1">
        <text>ATP + protein L-histidine = ADP + protein N-phospho-L-histidine.</text>
        <dbReference type="EC" id="2.7.13.3"/>
    </reaction>
</comment>
<feature type="domain" description="Histidine kinase" evidence="11">
    <location>
        <begin position="432"/>
        <end position="646"/>
    </location>
</feature>
<dbReference type="Gene3D" id="1.25.40.10">
    <property type="entry name" value="Tetratricopeptide repeat domain"/>
    <property type="match status" value="2"/>
</dbReference>
<keyword evidence="5" id="KW-0547">Nucleotide-binding</keyword>
<dbReference type="InterPro" id="IPR019734">
    <property type="entry name" value="TPR_rpt"/>
</dbReference>
<feature type="transmembrane region" description="Helical" evidence="10">
    <location>
        <begin position="373"/>
        <end position="393"/>
    </location>
</feature>
<dbReference type="SUPFAM" id="SSF55874">
    <property type="entry name" value="ATPase domain of HSP90 chaperone/DNA topoisomerase II/histidine kinase"/>
    <property type="match status" value="1"/>
</dbReference>
<organism evidence="12 13">
    <name type="scientific">Sphingobacterium multivorum</name>
    <dbReference type="NCBI Taxonomy" id="28454"/>
    <lineage>
        <taxon>Bacteria</taxon>
        <taxon>Pseudomonadati</taxon>
        <taxon>Bacteroidota</taxon>
        <taxon>Sphingobacteriia</taxon>
        <taxon>Sphingobacteriales</taxon>
        <taxon>Sphingobacteriaceae</taxon>
        <taxon>Sphingobacterium</taxon>
    </lineage>
</organism>
<dbReference type="SMART" id="SM00387">
    <property type="entry name" value="HATPase_c"/>
    <property type="match status" value="1"/>
</dbReference>
<protein>
    <recommendedName>
        <fullName evidence="2">histidine kinase</fullName>
        <ecNumber evidence="2">2.7.13.3</ecNumber>
    </recommendedName>
</protein>